<reference evidence="4" key="2">
    <citation type="submission" date="2020-08" db="EMBL/GenBank/DDBJ databases">
        <authorList>
            <person name="Chen M."/>
            <person name="Teng W."/>
            <person name="Zhao L."/>
            <person name="Hu C."/>
            <person name="Zhou Y."/>
            <person name="Han B."/>
            <person name="Song L."/>
            <person name="Shu W."/>
        </authorList>
    </citation>
    <scope>NUCLEOTIDE SEQUENCE</scope>
    <source>
        <strain evidence="4">FACHB-1375</strain>
    </source>
</reference>
<keyword evidence="5" id="KW-1185">Reference proteome</keyword>
<dbReference type="PANTHER" id="PTHR43208">
    <property type="entry name" value="ABC TRANSPORTER SUBSTRATE-BINDING PROTEIN"/>
    <property type="match status" value="1"/>
</dbReference>
<gene>
    <name evidence="4" type="ORF">H6G03_27555</name>
</gene>
<organism evidence="4 5">
    <name type="scientific">Aerosakkonema funiforme FACHB-1375</name>
    <dbReference type="NCBI Taxonomy" id="2949571"/>
    <lineage>
        <taxon>Bacteria</taxon>
        <taxon>Bacillati</taxon>
        <taxon>Cyanobacteriota</taxon>
        <taxon>Cyanophyceae</taxon>
        <taxon>Oscillatoriophycideae</taxon>
        <taxon>Aerosakkonematales</taxon>
        <taxon>Aerosakkonemataceae</taxon>
        <taxon>Aerosakkonema</taxon>
    </lineage>
</organism>
<dbReference type="RefSeq" id="WP_190471853.1">
    <property type="nucleotide sequence ID" value="NZ_JACJPW010000094.1"/>
</dbReference>
<evidence type="ECO:0000259" key="3">
    <source>
        <dbReference type="Pfam" id="PF02608"/>
    </source>
</evidence>
<evidence type="ECO:0000256" key="2">
    <source>
        <dbReference type="SAM" id="MobiDB-lite"/>
    </source>
</evidence>
<dbReference type="EMBL" id="JACJPW010000094">
    <property type="protein sequence ID" value="MBD2184784.1"/>
    <property type="molecule type" value="Genomic_DNA"/>
</dbReference>
<evidence type="ECO:0000313" key="4">
    <source>
        <dbReference type="EMBL" id="MBD2184784.1"/>
    </source>
</evidence>
<dbReference type="PANTHER" id="PTHR43208:SF1">
    <property type="entry name" value="ABC TRANSPORTER SUBSTRATE-BINDING PROTEIN"/>
    <property type="match status" value="1"/>
</dbReference>
<accession>A0A926VLR6</accession>
<dbReference type="GO" id="GO:0005886">
    <property type="term" value="C:plasma membrane"/>
    <property type="evidence" value="ECO:0007669"/>
    <property type="project" value="InterPro"/>
</dbReference>
<dbReference type="InterPro" id="IPR052910">
    <property type="entry name" value="ABC-Purine-Binding"/>
</dbReference>
<protein>
    <submittedName>
        <fullName evidence="4">BMP family ABC transporter substrate-binding protein</fullName>
    </submittedName>
</protein>
<evidence type="ECO:0000256" key="1">
    <source>
        <dbReference type="ARBA" id="ARBA00022729"/>
    </source>
</evidence>
<dbReference type="AlphaFoldDB" id="A0A926VLR6"/>
<dbReference type="InterPro" id="IPR003760">
    <property type="entry name" value="PnrA-like"/>
</dbReference>
<reference evidence="4" key="1">
    <citation type="journal article" date="2015" name="ISME J.">
        <title>Draft Genome Sequence of Streptomyces incarnatus NRRL8089, which Produces the Nucleoside Antibiotic Sinefungin.</title>
        <authorList>
            <person name="Oshima K."/>
            <person name="Hattori M."/>
            <person name="Shimizu H."/>
            <person name="Fukuda K."/>
            <person name="Nemoto M."/>
            <person name="Inagaki K."/>
            <person name="Tamura T."/>
        </authorList>
    </citation>
    <scope>NUCLEOTIDE SEQUENCE</scope>
    <source>
        <strain evidence="4">FACHB-1375</strain>
    </source>
</reference>
<comment type="caution">
    <text evidence="4">The sequence shown here is derived from an EMBL/GenBank/DDBJ whole genome shotgun (WGS) entry which is preliminary data.</text>
</comment>
<evidence type="ECO:0000313" key="5">
    <source>
        <dbReference type="Proteomes" id="UP000641646"/>
    </source>
</evidence>
<sequence>MSIRRPFNLNRRQVIRGILATTAFGVSSRLWTGCTPNTPSNPTSPASSTNSTSSTGSTGAVKQITMGFIYVGPKDDYGYNQAHALGKEGVAKLPWVKTVEQANVPETTEVQEAMRNMIEQDGCTVLFPTSFGYFDPHILKLAQEYPEVQFFHCGGLYEEGKHPKNVGSYYGYIDEAQYIAGIVAASTSKTGKLGFVAAKPIPQLIRNINSFTLGARSVNPKVTTQVIFTGDWSLPVKEAEAANSMIDQGVDVLTCHVDSPKVVMETAEKRGVFCSGYHANQANLAPKGYLTGAEWDWTNVYSKYAEMIRDGKTLMNGGIPHLVRGGLKDGFCKLSDYGQAVSEAAKKEAEAAKAKFMDGSMVIYKGEIKDNTGKTKIASAKEYKQQDPELEKMNWLVEGVIGSTSS</sequence>
<proteinExistence type="predicted"/>
<dbReference type="Pfam" id="PF02608">
    <property type="entry name" value="Bmp"/>
    <property type="match status" value="1"/>
</dbReference>
<dbReference type="Gene3D" id="3.40.50.2300">
    <property type="match status" value="2"/>
</dbReference>
<keyword evidence="1" id="KW-0732">Signal</keyword>
<dbReference type="Proteomes" id="UP000641646">
    <property type="component" value="Unassembled WGS sequence"/>
</dbReference>
<dbReference type="CDD" id="cd19963">
    <property type="entry name" value="PBP1_BMP-like"/>
    <property type="match status" value="1"/>
</dbReference>
<feature type="region of interest" description="Disordered" evidence="2">
    <location>
        <begin position="35"/>
        <end position="58"/>
    </location>
</feature>
<name>A0A926VLR6_9CYAN</name>
<feature type="domain" description="ABC transporter substrate-binding protein PnrA-like" evidence="3">
    <location>
        <begin position="66"/>
        <end position="364"/>
    </location>
</feature>